<accession>A0A833ZCE7</accession>
<dbReference type="GO" id="GO:2000042">
    <property type="term" value="P:negative regulation of double-strand break repair via homologous recombination"/>
    <property type="evidence" value="ECO:0007669"/>
    <property type="project" value="TreeGrafter"/>
</dbReference>
<evidence type="ECO:0000313" key="2">
    <source>
        <dbReference type="Proteomes" id="UP000664940"/>
    </source>
</evidence>
<dbReference type="AlphaFoldDB" id="A0A833ZCE7"/>
<dbReference type="PANTHER" id="PTHR28450:SF1">
    <property type="entry name" value="FANCONI ANEMIA GROUP B PROTEIN"/>
    <property type="match status" value="1"/>
</dbReference>
<organism evidence="1 2">
    <name type="scientific">Phyllostomus discolor</name>
    <name type="common">pale spear-nosed bat</name>
    <dbReference type="NCBI Taxonomy" id="89673"/>
    <lineage>
        <taxon>Eukaryota</taxon>
        <taxon>Metazoa</taxon>
        <taxon>Chordata</taxon>
        <taxon>Craniata</taxon>
        <taxon>Vertebrata</taxon>
        <taxon>Euteleostomi</taxon>
        <taxon>Mammalia</taxon>
        <taxon>Eutheria</taxon>
        <taxon>Laurasiatheria</taxon>
        <taxon>Chiroptera</taxon>
        <taxon>Yangochiroptera</taxon>
        <taxon>Phyllostomidae</taxon>
        <taxon>Phyllostominae</taxon>
        <taxon>Phyllostomus</taxon>
    </lineage>
</organism>
<dbReference type="GO" id="GO:1990414">
    <property type="term" value="P:replication-born double-strand break repair via sister chromatid exchange"/>
    <property type="evidence" value="ECO:0007669"/>
    <property type="project" value="TreeGrafter"/>
</dbReference>
<dbReference type="GO" id="GO:0043240">
    <property type="term" value="C:Fanconi anaemia nuclear complex"/>
    <property type="evidence" value="ECO:0007669"/>
    <property type="project" value="InterPro"/>
</dbReference>
<protein>
    <submittedName>
        <fullName evidence="1">FA complementation group B</fullName>
    </submittedName>
</protein>
<dbReference type="PANTHER" id="PTHR28450">
    <property type="entry name" value="FANCONI ANEMIA GROUP B PROTEIN"/>
    <property type="match status" value="1"/>
</dbReference>
<gene>
    <name evidence="1" type="ORF">HJG60_004916</name>
</gene>
<dbReference type="Proteomes" id="UP000664940">
    <property type="component" value="Unassembled WGS sequence"/>
</dbReference>
<evidence type="ECO:0000313" key="1">
    <source>
        <dbReference type="EMBL" id="KAF6090383.1"/>
    </source>
</evidence>
<dbReference type="GO" id="GO:0036297">
    <property type="term" value="P:interstrand cross-link repair"/>
    <property type="evidence" value="ECO:0007669"/>
    <property type="project" value="InterPro"/>
</dbReference>
<name>A0A833ZCE7_9CHIR</name>
<dbReference type="EMBL" id="JABVXQ010000009">
    <property type="protein sequence ID" value="KAF6090383.1"/>
    <property type="molecule type" value="Genomic_DNA"/>
</dbReference>
<sequence>MSKQAISCDEQERLLCYNGEVLVFRLSKGNFADKGPAEIPVLHVRRMVFDTETSAFVQKSTGFFSIKEENSYHFKIMCCNCVSDFRTGMNLPCIMIQCNEKDHVFKYFLLFLHSTNTFEKRLSFRLGHELKDGVRVLNGPLILWKHVKTFFYISSQTGKVMTMSVNLSSIEWAGEIENLGMVLIGQKNCYLSEEEGTPEPSKSDYAVWNTTFCVCFLESEEVISDTYIIPPAYSTVITHVHVCATEFVNKQLRMSLIALTRKNQLISFQNGTPKSVCQLPFGDPREVQLMDSGEDPLFIVSFRSSACAVWEKNFQVAAQWEKISLVLVDDFIGSGREQVLLLFEDSLNSDCLSSFKITNLENINYSSEALDYSEDDLSEDKPDNRYLVIPALERRVKVGLVSIQEIQQHLLLKEKIVLKSYKALMNLLQGKEDNTSIAEEVKLTIYLNMFFYKECLVTLCGNEENPVHTADEELSDNSQDSEQLVEKIWYRVIDDSLVVGVETVSSLTLSLNQVTLSLLVDEPHCSSFQLIKCQNRAWLLERMNCEVIKEFPEICFCKGPEGLYGTLFHWKQRTPFEGILIVYSRNRTALLQCLHNLTRILPINCSLKNLKSGSDGLLSDRLALTLEKELVILGSLSSALVKADNGSAQRCETSKEKSSDVLAALSDRKDSIHPYREELQREKRALETNLKVSGALYREMTVKLAEVQLKSDLAAQKLST</sequence>
<dbReference type="GO" id="GO:1905168">
    <property type="term" value="P:positive regulation of double-strand break repair via homologous recombination"/>
    <property type="evidence" value="ECO:0007669"/>
    <property type="project" value="TreeGrafter"/>
</dbReference>
<comment type="caution">
    <text evidence="1">The sequence shown here is derived from an EMBL/GenBank/DDBJ whole genome shotgun (WGS) entry which is preliminary data.</text>
</comment>
<dbReference type="InterPro" id="IPR033333">
    <property type="entry name" value="FANCB"/>
</dbReference>
<proteinExistence type="predicted"/>
<reference evidence="1 2" key="1">
    <citation type="journal article" date="2020" name="Nature">
        <title>Six reference-quality genomes reveal evolution of bat adaptations.</title>
        <authorList>
            <person name="Jebb D."/>
            <person name="Huang Z."/>
            <person name="Pippel M."/>
            <person name="Hughes G.M."/>
            <person name="Lavrichenko K."/>
            <person name="Devanna P."/>
            <person name="Winkler S."/>
            <person name="Jermiin L.S."/>
            <person name="Skirmuntt E.C."/>
            <person name="Katzourakis A."/>
            <person name="Burkitt-Gray L."/>
            <person name="Ray D.A."/>
            <person name="Sullivan K.A.M."/>
            <person name="Roscito J.G."/>
            <person name="Kirilenko B.M."/>
            <person name="Davalos L.M."/>
            <person name="Corthals A.P."/>
            <person name="Power M.L."/>
            <person name="Jones G."/>
            <person name="Ransome R.D."/>
            <person name="Dechmann D.K.N."/>
            <person name="Locatelli A.G."/>
            <person name="Puechmaille S.J."/>
            <person name="Fedrigo O."/>
            <person name="Jarvis E.D."/>
            <person name="Hiller M."/>
            <person name="Vernes S.C."/>
            <person name="Myers E.W."/>
            <person name="Teeling E.C."/>
        </authorList>
    </citation>
    <scope>NUCLEOTIDE SEQUENCE [LARGE SCALE GENOMIC DNA]</scope>
    <source>
        <strain evidence="1">Bat1K_MPI-CBG_1</strain>
    </source>
</reference>